<dbReference type="GO" id="GO:0045121">
    <property type="term" value="C:membrane raft"/>
    <property type="evidence" value="ECO:0007669"/>
    <property type="project" value="UniProtKB-SubCell"/>
</dbReference>
<feature type="transmembrane region" description="Helical" evidence="14">
    <location>
        <begin position="61"/>
        <end position="85"/>
    </location>
</feature>
<dbReference type="SMART" id="SM00388">
    <property type="entry name" value="HisKA"/>
    <property type="match status" value="1"/>
</dbReference>
<dbReference type="SUPFAM" id="SSF55874">
    <property type="entry name" value="ATPase domain of HSP90 chaperone/DNA topoisomerase II/histidine kinase"/>
    <property type="match status" value="1"/>
</dbReference>
<evidence type="ECO:0000256" key="4">
    <source>
        <dbReference type="ARBA" id="ARBA00012438"/>
    </source>
</evidence>
<evidence type="ECO:0000256" key="9">
    <source>
        <dbReference type="ARBA" id="ARBA00022777"/>
    </source>
</evidence>
<feature type="transmembrane region" description="Helical" evidence="14">
    <location>
        <begin position="116"/>
        <end position="138"/>
    </location>
</feature>
<evidence type="ECO:0000256" key="5">
    <source>
        <dbReference type="ARBA" id="ARBA00022475"/>
    </source>
</evidence>
<keyword evidence="17" id="KW-1185">Reference proteome</keyword>
<feature type="transmembrane region" description="Helical" evidence="14">
    <location>
        <begin position="144"/>
        <end position="161"/>
    </location>
</feature>
<evidence type="ECO:0000259" key="15">
    <source>
        <dbReference type="PROSITE" id="PS50109"/>
    </source>
</evidence>
<dbReference type="Pfam" id="PF02518">
    <property type="entry name" value="HATPase_c"/>
    <property type="match status" value="1"/>
</dbReference>
<organism evidence="16 17">
    <name type="scientific">Shimia marina</name>
    <dbReference type="NCBI Taxonomy" id="321267"/>
    <lineage>
        <taxon>Bacteria</taxon>
        <taxon>Pseudomonadati</taxon>
        <taxon>Pseudomonadota</taxon>
        <taxon>Alphaproteobacteria</taxon>
        <taxon>Rhodobacterales</taxon>
        <taxon>Roseobacteraceae</taxon>
    </lineage>
</organism>
<evidence type="ECO:0000256" key="11">
    <source>
        <dbReference type="ARBA" id="ARBA00023012"/>
    </source>
</evidence>
<evidence type="ECO:0000256" key="10">
    <source>
        <dbReference type="ARBA" id="ARBA00022840"/>
    </source>
</evidence>
<dbReference type="PANTHER" id="PTHR43711:SF30">
    <property type="entry name" value="HISTIDINE KINASE"/>
    <property type="match status" value="1"/>
</dbReference>
<dbReference type="InterPro" id="IPR036097">
    <property type="entry name" value="HisK_dim/P_sf"/>
</dbReference>
<keyword evidence="8" id="KW-0547">Nucleotide-binding</keyword>
<feature type="domain" description="Histidine kinase" evidence="15">
    <location>
        <begin position="254"/>
        <end position="473"/>
    </location>
</feature>
<dbReference type="PROSITE" id="PS50109">
    <property type="entry name" value="HIS_KIN"/>
    <property type="match status" value="1"/>
</dbReference>
<keyword evidence="7 16" id="KW-0808">Transferase</keyword>
<dbReference type="CDD" id="cd16922">
    <property type="entry name" value="HATPase_EvgS-ArcB-TorS-like"/>
    <property type="match status" value="1"/>
</dbReference>
<keyword evidence="6" id="KW-0597">Phosphoprotein</keyword>
<dbReference type="SUPFAM" id="SSF47384">
    <property type="entry name" value="Homodimeric domain of signal transducing histidine kinase"/>
    <property type="match status" value="1"/>
</dbReference>
<dbReference type="PANTHER" id="PTHR43711">
    <property type="entry name" value="TWO-COMPONENT HISTIDINE KINASE"/>
    <property type="match status" value="1"/>
</dbReference>
<dbReference type="InterPro" id="IPR005467">
    <property type="entry name" value="His_kinase_dom"/>
</dbReference>
<dbReference type="CDD" id="cd00082">
    <property type="entry name" value="HisKA"/>
    <property type="match status" value="1"/>
</dbReference>
<feature type="transmembrane region" description="Helical" evidence="14">
    <location>
        <begin position="199"/>
        <end position="221"/>
    </location>
</feature>
<comment type="subcellular location">
    <subcellularLocation>
        <location evidence="2">Cell membrane</location>
    </subcellularLocation>
    <subcellularLocation>
        <location evidence="3">Membrane raft</location>
        <topology evidence="3">Multi-pass membrane protein</topology>
    </subcellularLocation>
</comment>
<dbReference type="GO" id="GO:0000155">
    <property type="term" value="F:phosphorelay sensor kinase activity"/>
    <property type="evidence" value="ECO:0007669"/>
    <property type="project" value="InterPro"/>
</dbReference>
<dbReference type="PRINTS" id="PR00344">
    <property type="entry name" value="BCTRLSENSOR"/>
</dbReference>
<dbReference type="Pfam" id="PF00512">
    <property type="entry name" value="HisKA"/>
    <property type="match status" value="1"/>
</dbReference>
<evidence type="ECO:0000313" key="17">
    <source>
        <dbReference type="Proteomes" id="UP000054823"/>
    </source>
</evidence>
<keyword evidence="14" id="KW-0812">Transmembrane</keyword>
<feature type="region of interest" description="Disordered" evidence="13">
    <location>
        <begin position="474"/>
        <end position="494"/>
    </location>
</feature>
<dbReference type="FunFam" id="3.30.565.10:FF:000023">
    <property type="entry name" value="PAS domain-containing sensor histidine kinase"/>
    <property type="match status" value="1"/>
</dbReference>
<evidence type="ECO:0000256" key="2">
    <source>
        <dbReference type="ARBA" id="ARBA00004236"/>
    </source>
</evidence>
<keyword evidence="10" id="KW-0067">ATP-binding</keyword>
<dbReference type="FunFam" id="1.10.287.130:FF:000001">
    <property type="entry name" value="Two-component sensor histidine kinase"/>
    <property type="match status" value="1"/>
</dbReference>
<dbReference type="GO" id="GO:0005524">
    <property type="term" value="F:ATP binding"/>
    <property type="evidence" value="ECO:0007669"/>
    <property type="project" value="UniProtKB-KW"/>
</dbReference>
<keyword evidence="11" id="KW-0902">Two-component regulatory system</keyword>
<keyword evidence="9 16" id="KW-0418">Kinase</keyword>
<keyword evidence="14" id="KW-1133">Transmembrane helix</keyword>
<evidence type="ECO:0000256" key="6">
    <source>
        <dbReference type="ARBA" id="ARBA00022553"/>
    </source>
</evidence>
<evidence type="ECO:0000313" key="16">
    <source>
        <dbReference type="EMBL" id="CUH53171.1"/>
    </source>
</evidence>
<sequence>MHTEHPKHRTLRSPLLSAIAKRVRLLAPKRPPNIEDSRRLKQQIHDFATGGVVLFWQRQGIYAGAGFLCGFYYSWPLAAFCYLLVQTADLFDSAVCYRVINRTDHSLRYSHKLLKLLFLSNGLSAMSIATFTLLLARLEGPTEHFTSLFFLFAAGLFAAVNNHQIPQILALRLVTYGALFIFIPAYDIVTHTATFQSKMWMHFATSLFVLYFVLECSTIFLRMYQRTLDQLDDLRTERDRARESYEIKSQFVSVVSHELRTPLTSITGSLTLLRESDLSKNPESADRMLEIAHKNSKRLTKLINDLLDIQKMEARKMVYHLAPVDVQDLLDDALLSITPYADQFDISVRTIPSDVPLTIRADHERMMQVLDNLLSNAVKFSHAGGYVELGARLSDGCAVLEVRDYGIGIPDHSRHLVFDKFAQVDTSDSRNFDGTGLGLSIARQIVEDHGASIDFESAPGEGTRFFATFPLCDTDPESSGQNDTKRQAVRYDDA</sequence>
<accession>A0A0P1ES23</accession>
<evidence type="ECO:0000256" key="3">
    <source>
        <dbReference type="ARBA" id="ARBA00004314"/>
    </source>
</evidence>
<dbReference type="STRING" id="321267.SHM7688_02623"/>
<proteinExistence type="predicted"/>
<gene>
    <name evidence="16" type="primary">rcsC</name>
    <name evidence="16" type="ORF">SHM7688_02623</name>
</gene>
<dbReference type="SMART" id="SM00387">
    <property type="entry name" value="HATPase_c"/>
    <property type="match status" value="1"/>
</dbReference>
<evidence type="ECO:0000256" key="7">
    <source>
        <dbReference type="ARBA" id="ARBA00022679"/>
    </source>
</evidence>
<dbReference type="AlphaFoldDB" id="A0A0P1ES23"/>
<evidence type="ECO:0000256" key="13">
    <source>
        <dbReference type="SAM" id="MobiDB-lite"/>
    </source>
</evidence>
<dbReference type="InterPro" id="IPR003661">
    <property type="entry name" value="HisK_dim/P_dom"/>
</dbReference>
<dbReference type="RefSeq" id="WP_158500699.1">
    <property type="nucleotide sequence ID" value="NZ_CYPW01000027.1"/>
</dbReference>
<dbReference type="EC" id="2.7.13.3" evidence="4"/>
<dbReference type="EMBL" id="CYPW01000027">
    <property type="protein sequence ID" value="CUH53171.1"/>
    <property type="molecule type" value="Genomic_DNA"/>
</dbReference>
<name>A0A0P1ES23_9RHOB</name>
<dbReference type="Gene3D" id="3.30.565.10">
    <property type="entry name" value="Histidine kinase-like ATPase, C-terminal domain"/>
    <property type="match status" value="1"/>
</dbReference>
<evidence type="ECO:0000256" key="8">
    <source>
        <dbReference type="ARBA" id="ARBA00022741"/>
    </source>
</evidence>
<feature type="compositionally biased region" description="Basic and acidic residues" evidence="13">
    <location>
        <begin position="483"/>
        <end position="494"/>
    </location>
</feature>
<dbReference type="GO" id="GO:0005886">
    <property type="term" value="C:plasma membrane"/>
    <property type="evidence" value="ECO:0007669"/>
    <property type="project" value="UniProtKB-SubCell"/>
</dbReference>
<keyword evidence="5" id="KW-1003">Cell membrane</keyword>
<feature type="transmembrane region" description="Helical" evidence="14">
    <location>
        <begin position="173"/>
        <end position="193"/>
    </location>
</feature>
<keyword evidence="12 14" id="KW-0472">Membrane</keyword>
<dbReference type="InterPro" id="IPR003594">
    <property type="entry name" value="HATPase_dom"/>
</dbReference>
<reference evidence="16 17" key="1">
    <citation type="submission" date="2015-09" db="EMBL/GenBank/DDBJ databases">
        <authorList>
            <consortium name="Swine Surveillance"/>
        </authorList>
    </citation>
    <scope>NUCLEOTIDE SEQUENCE [LARGE SCALE GENOMIC DNA]</scope>
    <source>
        <strain evidence="16 17">CECT 7688</strain>
    </source>
</reference>
<dbReference type="Proteomes" id="UP000054823">
    <property type="component" value="Unassembled WGS sequence"/>
</dbReference>
<protein>
    <recommendedName>
        <fullName evidence="4">histidine kinase</fullName>
        <ecNumber evidence="4">2.7.13.3</ecNumber>
    </recommendedName>
</protein>
<evidence type="ECO:0000256" key="12">
    <source>
        <dbReference type="ARBA" id="ARBA00023136"/>
    </source>
</evidence>
<evidence type="ECO:0000256" key="14">
    <source>
        <dbReference type="SAM" id="Phobius"/>
    </source>
</evidence>
<comment type="catalytic activity">
    <reaction evidence="1">
        <text>ATP + protein L-histidine = ADP + protein N-phospho-L-histidine.</text>
        <dbReference type="EC" id="2.7.13.3"/>
    </reaction>
</comment>
<dbReference type="InterPro" id="IPR036890">
    <property type="entry name" value="HATPase_C_sf"/>
</dbReference>
<dbReference type="InterPro" id="IPR004358">
    <property type="entry name" value="Sig_transdc_His_kin-like_C"/>
</dbReference>
<dbReference type="Gene3D" id="1.10.287.130">
    <property type="match status" value="1"/>
</dbReference>
<dbReference type="InterPro" id="IPR050736">
    <property type="entry name" value="Sensor_HK_Regulatory"/>
</dbReference>
<evidence type="ECO:0000256" key="1">
    <source>
        <dbReference type="ARBA" id="ARBA00000085"/>
    </source>
</evidence>